<feature type="region of interest" description="Disordered" evidence="1">
    <location>
        <begin position="145"/>
        <end position="187"/>
    </location>
</feature>
<reference evidence="3" key="1">
    <citation type="submission" date="2010-08" db="EMBL/GenBank/DDBJ databases">
        <authorList>
            <consortium name="Caenorhabditis japonica Sequencing Consortium"/>
            <person name="Wilson R.K."/>
        </authorList>
    </citation>
    <scope>NUCLEOTIDE SEQUENCE [LARGE SCALE GENOMIC DNA]</scope>
    <source>
        <strain evidence="3">DF5081</strain>
    </source>
</reference>
<dbReference type="Proteomes" id="UP000005237">
    <property type="component" value="Unassembled WGS sequence"/>
</dbReference>
<reference evidence="2" key="2">
    <citation type="submission" date="2022-06" db="UniProtKB">
        <authorList>
            <consortium name="EnsemblMetazoa"/>
        </authorList>
    </citation>
    <scope>IDENTIFICATION</scope>
    <source>
        <strain evidence="2">DF5081</strain>
    </source>
</reference>
<sequence>MGYPAVYREFRHFFPEFVKEWTGVLPTEDEPDVAPVMLPEHATPTGLTVPSIQNSSSRFDYAALHMAHAREMWNVAGPMMAYGNAPPMMPNYGYGIPPVGAAPGVQPAPHRLAAAAAAGAANLPHPHNYVPDMMGAQPVAIPQYRLDRTGEKAGAQKNRQKSNETDGGSAPKRARIGGNQDDAIVLD</sequence>
<evidence type="ECO:0000313" key="3">
    <source>
        <dbReference type="Proteomes" id="UP000005237"/>
    </source>
</evidence>
<organism evidence="2 3">
    <name type="scientific">Caenorhabditis japonica</name>
    <dbReference type="NCBI Taxonomy" id="281687"/>
    <lineage>
        <taxon>Eukaryota</taxon>
        <taxon>Metazoa</taxon>
        <taxon>Ecdysozoa</taxon>
        <taxon>Nematoda</taxon>
        <taxon>Chromadorea</taxon>
        <taxon>Rhabditida</taxon>
        <taxon>Rhabditina</taxon>
        <taxon>Rhabditomorpha</taxon>
        <taxon>Rhabditoidea</taxon>
        <taxon>Rhabditidae</taxon>
        <taxon>Peloderinae</taxon>
        <taxon>Caenorhabditis</taxon>
    </lineage>
</organism>
<evidence type="ECO:0000256" key="1">
    <source>
        <dbReference type="SAM" id="MobiDB-lite"/>
    </source>
</evidence>
<dbReference type="AlphaFoldDB" id="A0A8R1DEG4"/>
<proteinExistence type="predicted"/>
<accession>A0A8R1DEG4</accession>
<dbReference type="EnsemblMetazoa" id="CJA00333.1">
    <property type="protein sequence ID" value="CJA00333.1"/>
    <property type="gene ID" value="WBGene00119537"/>
</dbReference>
<protein>
    <submittedName>
        <fullName evidence="2">Uncharacterized protein</fullName>
    </submittedName>
</protein>
<keyword evidence="3" id="KW-1185">Reference proteome</keyword>
<name>A0A8R1DEG4_CAEJA</name>
<evidence type="ECO:0000313" key="2">
    <source>
        <dbReference type="EnsemblMetazoa" id="CJA00333.1"/>
    </source>
</evidence>